<organism evidence="2">
    <name type="scientific">Candidatus Fermentithermobacillus carboniphilus</name>
    <dbReference type="NCBI Taxonomy" id="3085328"/>
    <lineage>
        <taxon>Bacteria</taxon>
        <taxon>Bacillati</taxon>
        <taxon>Bacillota</taxon>
        <taxon>Candidatus Fermentithermobacillia</taxon>
        <taxon>Candidatus Fermentithermobacillales</taxon>
        <taxon>Candidatus Fermentithermobacillaceae</taxon>
        <taxon>Candidatus Fermentithermobacillus</taxon>
    </lineage>
</organism>
<reference evidence="2" key="1">
    <citation type="submission" date="2020-10" db="EMBL/GenBank/DDBJ databases">
        <authorList>
            <person name="Kadnikov V."/>
            <person name="Beletsky A.V."/>
            <person name="Mardanov A.V."/>
            <person name="Karnachuk O.V."/>
            <person name="Ravin N.V."/>
        </authorList>
    </citation>
    <scope>NUCLEOTIDE SEQUENCE</scope>
    <source>
        <strain evidence="2">Bu02</strain>
    </source>
</reference>
<dbReference type="InterPro" id="IPR028098">
    <property type="entry name" value="Glyco_trans_4-like_N"/>
</dbReference>
<dbReference type="AlphaFoldDB" id="A0AAT9LAG9"/>
<gene>
    <name evidence="2" type="ORF">IMF26_08345</name>
</gene>
<dbReference type="KEGG" id="fcz:IMF26_08345"/>
<dbReference type="GO" id="GO:0016757">
    <property type="term" value="F:glycosyltransferase activity"/>
    <property type="evidence" value="ECO:0007669"/>
    <property type="project" value="TreeGrafter"/>
</dbReference>
<evidence type="ECO:0000313" key="2">
    <source>
        <dbReference type="EMBL" id="QUL98061.1"/>
    </source>
</evidence>
<dbReference type="PANTHER" id="PTHR45947:SF3">
    <property type="entry name" value="SULFOQUINOVOSYL TRANSFERASE SQD2"/>
    <property type="match status" value="1"/>
</dbReference>
<dbReference type="InterPro" id="IPR050194">
    <property type="entry name" value="Glycosyltransferase_grp1"/>
</dbReference>
<name>A0AAT9LAG9_9FIRM</name>
<accession>A0AAT9LAG9</accession>
<proteinExistence type="predicted"/>
<dbReference type="Gene3D" id="3.40.50.2000">
    <property type="entry name" value="Glycogen Phosphorylase B"/>
    <property type="match status" value="2"/>
</dbReference>
<evidence type="ECO:0000259" key="1">
    <source>
        <dbReference type="Pfam" id="PF13439"/>
    </source>
</evidence>
<dbReference type="PANTHER" id="PTHR45947">
    <property type="entry name" value="SULFOQUINOVOSYL TRANSFERASE SQD2"/>
    <property type="match status" value="1"/>
</dbReference>
<dbReference type="Pfam" id="PF13692">
    <property type="entry name" value="Glyco_trans_1_4"/>
    <property type="match status" value="1"/>
</dbReference>
<dbReference type="SUPFAM" id="SSF53756">
    <property type="entry name" value="UDP-Glycosyltransferase/glycogen phosphorylase"/>
    <property type="match status" value="1"/>
</dbReference>
<feature type="domain" description="Glycosyltransferase subfamily 4-like N-terminal" evidence="1">
    <location>
        <begin position="12"/>
        <end position="173"/>
    </location>
</feature>
<sequence>MRILHIITDTNIGGAGRYLLNLLTQPVFREHEVFVACPDGELAKRIDSLGIRRVAISGKDVSFSLPLVFELVRTVRTLRPDVVHTHSSLSGRIASRFLRIPVVYTKHNLVRIPSPSGRVPPPAGPVKRAINGFVAKALSQKVIAVSEGVYRDLVESGISPSLVVSIPNGIDLSPFKPKKKIQDGLLRSEGGRKEIRIGTVARIHRQKALDVLVDAARIVVASEPSARFLIGGTGPLEGEIRAKIRDLKLEPYVKMAGFIEDVPGFLSGLDIYVLSSDYEGLPLAVLEAMAQGLPVVATRVGGVPEAVVDGETGFLVPPRQPKLLAQAIVRLVVDPQLAEKLGAAGRRRAEELFDAKLMAERTVEVYRQVVRKDGRRI</sequence>
<protein>
    <submittedName>
        <fullName evidence="2">Glycosyltransferase family 4 protein</fullName>
    </submittedName>
</protein>
<dbReference type="EMBL" id="CP062796">
    <property type="protein sequence ID" value="QUL98061.1"/>
    <property type="molecule type" value="Genomic_DNA"/>
</dbReference>
<reference evidence="2" key="2">
    <citation type="journal article" date="2023" name="Biology">
        <title>Prokaryotic Life Associated with Coal-Fire Gas Vents Revealed by Metagenomics.</title>
        <authorList>
            <person name="Kadnikov V.V."/>
            <person name="Mardanov A.V."/>
            <person name="Beletsky A.V."/>
            <person name="Karnachuk O.V."/>
            <person name="Ravin N.V."/>
        </authorList>
    </citation>
    <scope>NUCLEOTIDE SEQUENCE</scope>
    <source>
        <strain evidence="2">Bu02</strain>
    </source>
</reference>
<dbReference type="CDD" id="cd03808">
    <property type="entry name" value="GT4_CapM-like"/>
    <property type="match status" value="1"/>
</dbReference>
<dbReference type="Pfam" id="PF13439">
    <property type="entry name" value="Glyco_transf_4"/>
    <property type="match status" value="1"/>
</dbReference>